<sequence length="554" mass="60416">MVFEVLVREKAGLVVFCLIFAVMFGGGGALATAQLVGMISNWTAARSWVAVPAQVLEAELKTEPGRKGKTYEATTRYAYTFGGQTYESSRLGIGPGGDSIGDWQRSQHLALLAALNQGRQVTVWVNPSAPSQAVFNRELRIGQVLFWLPFASLFSLIGLGALWGVWWAIRSRPAGAIPPNPPRISSDERQGLWATFWFVLCWNLLVFPIGAMVLVEHGLWGSHLVVLIFPLIGLALVRWLILKAQNRRRIGRTSLVLAPAQPVCGVPLFAQVEFGKIPQEGEYTLHLLNERIVQGRKHRRTHLLWEQEVRVWAGNGTLTCRFDPPASAQSSAVNGRVLTSWRLNLRWPDGKTSRNFPLTVMPASSQMSEAAAAAHHLPEVKEVDRSEAVAMPASVGVLVPLSDGLRIEYAVGRHRASARAMLTIGVLFCAVAGLLAVRSGSSVMSLLLGLTSLGLLVTGIRSWTTPLRVEATSQFLTVRGITAYKRLNEQWPASSVKQIVPVVEGSSGADHDQRYSYALQAELSSGGKVILGNGISSRAVAEMLAQRIRDALEK</sequence>
<accession>C1CV06</accession>
<feature type="transmembrane region" description="Helical" evidence="1">
    <location>
        <begin position="144"/>
        <end position="169"/>
    </location>
</feature>
<dbReference type="InterPro" id="IPR021994">
    <property type="entry name" value="DUF3592"/>
</dbReference>
<evidence type="ECO:0000259" key="2">
    <source>
        <dbReference type="Pfam" id="PF12158"/>
    </source>
</evidence>
<evidence type="ECO:0000313" key="3">
    <source>
        <dbReference type="EMBL" id="ACO46023.1"/>
    </source>
</evidence>
<feature type="transmembrane region" description="Helical" evidence="1">
    <location>
        <begin position="190"/>
        <end position="214"/>
    </location>
</feature>
<proteinExistence type="predicted"/>
<reference evidence="3 4" key="1">
    <citation type="journal article" date="2009" name="PLoS Genet.">
        <title>Alliance of proteomics and genomics to unravel the specificities of Sahara bacterium Deinococcus deserti.</title>
        <authorList>
            <person name="de Groot A."/>
            <person name="Dulermo R."/>
            <person name="Ortet P."/>
            <person name="Blanchard L."/>
            <person name="Guerin P."/>
            <person name="Fernandez B."/>
            <person name="Vacherie B."/>
            <person name="Dossat C."/>
            <person name="Jolivet E."/>
            <person name="Siguier P."/>
            <person name="Chandler M."/>
            <person name="Barakat M."/>
            <person name="Dedieu A."/>
            <person name="Barbe V."/>
            <person name="Heulin T."/>
            <person name="Sommer S."/>
            <person name="Achouak W."/>
            <person name="Armengaud J."/>
        </authorList>
    </citation>
    <scope>NUCLEOTIDE SEQUENCE [LARGE SCALE GENOMIC DNA]</scope>
    <source>
        <strain evidence="4">DSM 17065 / CIP 109153 / LMG 22923 / VCD115</strain>
    </source>
</reference>
<dbReference type="eggNOG" id="ENOG502ZBDN">
    <property type="taxonomic scope" value="Bacteria"/>
</dbReference>
<evidence type="ECO:0000313" key="4">
    <source>
        <dbReference type="Proteomes" id="UP000002208"/>
    </source>
</evidence>
<feature type="transmembrane region" description="Helical" evidence="1">
    <location>
        <begin position="220"/>
        <end position="242"/>
    </location>
</feature>
<gene>
    <name evidence="3" type="ordered locus">Deide_11211</name>
</gene>
<dbReference type="OrthoDB" id="228317at2"/>
<dbReference type="EMBL" id="CP001114">
    <property type="protein sequence ID" value="ACO46023.1"/>
    <property type="molecule type" value="Genomic_DNA"/>
</dbReference>
<feature type="transmembrane region" description="Helical" evidence="1">
    <location>
        <begin position="443"/>
        <end position="460"/>
    </location>
</feature>
<keyword evidence="1" id="KW-0812">Transmembrane</keyword>
<feature type="domain" description="DUF3592" evidence="2">
    <location>
        <begin position="51"/>
        <end position="138"/>
    </location>
</feature>
<protein>
    <recommendedName>
        <fullName evidence="2">DUF3592 domain-containing protein</fullName>
    </recommendedName>
</protein>
<feature type="transmembrane region" description="Helical" evidence="1">
    <location>
        <begin position="416"/>
        <end position="437"/>
    </location>
</feature>
<dbReference type="PaxDb" id="546414-Deide_11211"/>
<evidence type="ECO:0000256" key="1">
    <source>
        <dbReference type="SAM" id="Phobius"/>
    </source>
</evidence>
<dbReference type="Pfam" id="PF12158">
    <property type="entry name" value="DUF3592"/>
    <property type="match status" value="1"/>
</dbReference>
<feature type="transmembrane region" description="Helical" evidence="1">
    <location>
        <begin position="12"/>
        <end position="33"/>
    </location>
</feature>
<dbReference type="Proteomes" id="UP000002208">
    <property type="component" value="Chromosome"/>
</dbReference>
<keyword evidence="4" id="KW-1185">Reference proteome</keyword>
<dbReference type="STRING" id="546414.Deide_11211"/>
<keyword evidence="1" id="KW-0472">Membrane</keyword>
<dbReference type="AlphaFoldDB" id="C1CV06"/>
<name>C1CV06_DEIDV</name>
<dbReference type="KEGG" id="ddr:Deide_11211"/>
<dbReference type="HOGENOM" id="CLU_475467_0_0_0"/>
<organism evidence="3 4">
    <name type="scientific">Deinococcus deserti (strain DSM 17065 / CIP 109153 / LMG 22923 / VCD115)</name>
    <dbReference type="NCBI Taxonomy" id="546414"/>
    <lineage>
        <taxon>Bacteria</taxon>
        <taxon>Thermotogati</taxon>
        <taxon>Deinococcota</taxon>
        <taxon>Deinococci</taxon>
        <taxon>Deinococcales</taxon>
        <taxon>Deinococcaceae</taxon>
        <taxon>Deinococcus</taxon>
    </lineage>
</organism>
<keyword evidence="1" id="KW-1133">Transmembrane helix</keyword>